<feature type="domain" description="CRAL-TRIO" evidence="2">
    <location>
        <begin position="163"/>
        <end position="312"/>
    </location>
</feature>
<dbReference type="SUPFAM" id="SSF52087">
    <property type="entry name" value="CRAL/TRIO domain"/>
    <property type="match status" value="1"/>
</dbReference>
<feature type="domain" description="CRAL/TRIO N-terminal" evidence="3">
    <location>
        <begin position="108"/>
        <end position="133"/>
    </location>
</feature>
<dbReference type="SMART" id="SM01100">
    <property type="entry name" value="CRAL_TRIO_N"/>
    <property type="match status" value="1"/>
</dbReference>
<dbReference type="InterPro" id="IPR052432">
    <property type="entry name" value="PITP/CRAL-TRIO"/>
</dbReference>
<dbReference type="Proteomes" id="UP001216638">
    <property type="component" value="Chromosome 3"/>
</dbReference>
<evidence type="ECO:0000313" key="4">
    <source>
        <dbReference type="EMBL" id="WFC96246.1"/>
    </source>
</evidence>
<reference evidence="4" key="1">
    <citation type="submission" date="2023-03" db="EMBL/GenBank/DDBJ databases">
        <title>Mating type loci evolution in Malassezia.</title>
        <authorList>
            <person name="Coelho M.A."/>
        </authorList>
    </citation>
    <scope>NUCLEOTIDE SEQUENCE</scope>
    <source>
        <strain evidence="4">CBS 14135</strain>
    </source>
</reference>
<dbReference type="SMART" id="SM00516">
    <property type="entry name" value="SEC14"/>
    <property type="match status" value="1"/>
</dbReference>
<dbReference type="PANTHER" id="PTHR46590">
    <property type="entry name" value="PHOSPHATIDYLINOSITOL TRANSFER PROTEIN CSR1-RELATED"/>
    <property type="match status" value="1"/>
</dbReference>
<feature type="compositionally biased region" description="Basic and acidic residues" evidence="1">
    <location>
        <begin position="321"/>
        <end position="332"/>
    </location>
</feature>
<evidence type="ECO:0000259" key="2">
    <source>
        <dbReference type="SMART" id="SM00516"/>
    </source>
</evidence>
<evidence type="ECO:0008006" key="6">
    <source>
        <dbReference type="Google" id="ProtNLM"/>
    </source>
</evidence>
<evidence type="ECO:0000259" key="3">
    <source>
        <dbReference type="SMART" id="SM01100"/>
    </source>
</evidence>
<feature type="region of interest" description="Disordered" evidence="1">
    <location>
        <begin position="491"/>
        <end position="533"/>
    </location>
</feature>
<dbReference type="SUPFAM" id="SSF46938">
    <property type="entry name" value="CRAL/TRIO N-terminal domain"/>
    <property type="match status" value="1"/>
</dbReference>
<feature type="compositionally biased region" description="Basic and acidic residues" evidence="1">
    <location>
        <begin position="55"/>
        <end position="77"/>
    </location>
</feature>
<sequence length="810" mass="88288">MSEPIPVKPVQPLPGHYGNLTAEQKCKVAQMWELFFSVIENPEKAKSGHVAAQAEHGEDHTHGYSEEDKDKAKKAQQEEQEALQALFKTHGVDEFYNQFWFLCGPDVPDMVMLKFLRARKWNVHRAFAMLAQCIKWRIETDVIELLRQGDEGLIQMDEKYALQLEAEKAYGVGATDDLMPIIYIDVKRHMAKQQGADTMTRFVIASAESFRCLMTHPSDKIVIIFDVTGFGMKNLDWHTLNTILKILEAYYPETLRKLYIHNAPWIFQGIWKVVRPMLDPVVREKIVFSSRASDIDLVPTNRLMTSMGGTLAGGPKYTKPKPNENRTRPVGDPERERVWNKFMGEVKAYEKTTRAWIQSDGQDETLEKERDFGAKCMRLAWMEVDPLVRGLNNYHRAGIITPEFTLHWEYKQKDGKVLTHDLGKERSKSALQKEIAANGGMRGTSDGAQGKTAPGERYASTADDVSSGDAAATGGVAAGMAGVGAVGAGAAAQSRDARSDGPTQDWQHGEQAYGAPAEQQPDTNQTDLYGNDPYLHSAYEQGAYISDAQYAHGQPLGVQPSYVDPHAYDQTEAHSHAQSSSAFQAHPVTDTAMGAGAGVAAGAAVSAGAGIAAGAALGTGAALGAGAGYALGQPSEGDAMATNNSLSYLKSFIGGHSWSSGDLSTHSNNSSARNSTDDLFHDAPGTPGEWYIRPPEPKEVKHDGARGYDLTHGHNFDVDEGVEGDADDAREQRSAHLPFDEQIAEGGMTAHGADIAKEKSPLAGFPYFANGGGAEEVAEANRRARESAQKARERKSFFSRLNCCGGKHVD</sequence>
<dbReference type="CDD" id="cd00170">
    <property type="entry name" value="SEC14"/>
    <property type="match status" value="1"/>
</dbReference>
<feature type="region of interest" description="Disordered" evidence="1">
    <location>
        <begin position="47"/>
        <end position="78"/>
    </location>
</feature>
<gene>
    <name evidence="4" type="ORF">MBRA1_002902</name>
</gene>
<organism evidence="4 5">
    <name type="scientific">Malassezia brasiliensis</name>
    <dbReference type="NCBI Taxonomy" id="1821822"/>
    <lineage>
        <taxon>Eukaryota</taxon>
        <taxon>Fungi</taxon>
        <taxon>Dikarya</taxon>
        <taxon>Basidiomycota</taxon>
        <taxon>Ustilaginomycotina</taxon>
        <taxon>Malasseziomycetes</taxon>
        <taxon>Malasseziales</taxon>
        <taxon>Malasseziaceae</taxon>
        <taxon>Malassezia</taxon>
    </lineage>
</organism>
<feature type="region of interest" description="Disordered" evidence="1">
    <location>
        <begin position="309"/>
        <end position="332"/>
    </location>
</feature>
<feature type="compositionally biased region" description="Polar residues" evidence="1">
    <location>
        <begin position="660"/>
        <end position="674"/>
    </location>
</feature>
<name>A0AAF0DUY4_9BASI</name>
<feature type="region of interest" description="Disordered" evidence="1">
    <location>
        <begin position="660"/>
        <end position="680"/>
    </location>
</feature>
<feature type="compositionally biased region" description="Low complexity" evidence="1">
    <location>
        <begin position="459"/>
        <end position="468"/>
    </location>
</feature>
<evidence type="ECO:0000256" key="1">
    <source>
        <dbReference type="SAM" id="MobiDB-lite"/>
    </source>
</evidence>
<dbReference type="PANTHER" id="PTHR46590:SF1">
    <property type="entry name" value="PHOSPHATIDYLINOSITOL TRANSFER PROTEIN CSR1"/>
    <property type="match status" value="1"/>
</dbReference>
<dbReference type="InterPro" id="IPR001251">
    <property type="entry name" value="CRAL-TRIO_dom"/>
</dbReference>
<protein>
    <recommendedName>
        <fullName evidence="6">CRAL-TRIO domain-containing protein</fullName>
    </recommendedName>
</protein>
<dbReference type="InterPro" id="IPR011074">
    <property type="entry name" value="CRAL/TRIO_N_dom"/>
</dbReference>
<dbReference type="Pfam" id="PF00650">
    <property type="entry name" value="CRAL_TRIO"/>
    <property type="match status" value="1"/>
</dbReference>
<dbReference type="EMBL" id="CP119953">
    <property type="protein sequence ID" value="WFC96246.1"/>
    <property type="molecule type" value="Genomic_DNA"/>
</dbReference>
<proteinExistence type="predicted"/>
<dbReference type="Pfam" id="PF03765">
    <property type="entry name" value="CRAL_TRIO_N"/>
    <property type="match status" value="1"/>
</dbReference>
<evidence type="ECO:0000313" key="5">
    <source>
        <dbReference type="Proteomes" id="UP001216638"/>
    </source>
</evidence>
<keyword evidence="5" id="KW-1185">Reference proteome</keyword>
<dbReference type="InterPro" id="IPR036865">
    <property type="entry name" value="CRAL-TRIO_dom_sf"/>
</dbReference>
<dbReference type="Gene3D" id="3.40.525.10">
    <property type="entry name" value="CRAL-TRIO lipid binding domain"/>
    <property type="match status" value="1"/>
</dbReference>
<accession>A0AAF0DUY4</accession>
<dbReference type="InterPro" id="IPR036273">
    <property type="entry name" value="CRAL/TRIO_N_dom_sf"/>
</dbReference>
<dbReference type="AlphaFoldDB" id="A0AAF0DUY4"/>
<feature type="region of interest" description="Disordered" evidence="1">
    <location>
        <begin position="435"/>
        <end position="468"/>
    </location>
</feature>